<dbReference type="Pfam" id="PF01590">
    <property type="entry name" value="GAF"/>
    <property type="match status" value="1"/>
</dbReference>
<dbReference type="EMBL" id="JAQLOI010000003">
    <property type="protein sequence ID" value="MDB1126129.1"/>
    <property type="molecule type" value="Genomic_DNA"/>
</dbReference>
<dbReference type="Gene3D" id="3.30.450.40">
    <property type="match status" value="1"/>
</dbReference>
<comment type="subcellular location">
    <subcellularLocation>
        <location evidence="1">Cell envelope</location>
    </subcellularLocation>
</comment>
<keyword evidence="6" id="KW-1185">Reference proteome</keyword>
<dbReference type="Pfam" id="PF25973">
    <property type="entry name" value="BSH_CzcB"/>
    <property type="match status" value="1"/>
</dbReference>
<evidence type="ECO:0000256" key="2">
    <source>
        <dbReference type="ARBA" id="ARBA00023054"/>
    </source>
</evidence>
<evidence type="ECO:0000259" key="3">
    <source>
        <dbReference type="Pfam" id="PF01590"/>
    </source>
</evidence>
<organism evidence="5 6">
    <name type="scientific">Vibrio algarum</name>
    <dbReference type="NCBI Taxonomy" id="3020714"/>
    <lineage>
        <taxon>Bacteria</taxon>
        <taxon>Pseudomonadati</taxon>
        <taxon>Pseudomonadota</taxon>
        <taxon>Gammaproteobacteria</taxon>
        <taxon>Vibrionales</taxon>
        <taxon>Vibrionaceae</taxon>
        <taxon>Vibrio</taxon>
    </lineage>
</organism>
<name>A0ABT4YX16_9VIBR</name>
<evidence type="ECO:0000313" key="6">
    <source>
        <dbReference type="Proteomes" id="UP001210678"/>
    </source>
</evidence>
<sequence length="627" mass="69977">MREQVGMAERQPAFSELLNDPVSNVENEYYQQWLSDHHHVIDGLKTALVNIPIDGVLVTAATLNNQSPYFAPLVSLSDTQATSQQPQVATLEAGQNGEMFALVYPLRDQDNDLIALIAMAIEVKSQAELQKVLTAVQWSSAGLEVVEYQRRLEIEKNQQSGIAERVDILARVLAEPNYSSAAVRLVTELAVLFNCDRVSLGEYKNHRSRLKHLSHSTQFGKRMNLVRTIEQTMDECIDQGECIRFPQSDGSHDEGSHQEVVLAHRKLSEHQGDACVMSIPVYIGGQTKGALVLEGNPDVPWTSEQAELGQSIASMVFPALEDKRLNDRFLLRKILDSGARQLGRLLGVGYLGRKLFVICLIGLGWFLYTAVGTYRLSADARIESATQRAIVTPYDGYIKEAYVRAGDHVKAGQLLVSMDDKDLRLERLKWLSEKSKLNRQYQEALAVRDRAKINIINAQTDQVQAQLELVNSQLARGEISAPFDGLVVSGDLSQRLGSVVSKGESLLEVAPVDSYRIRMLIKENRIADVKLNQTGNLYLSALPEFSFKFELSKITPLTESLDGSTYFVVEGILEQSQTQGDGASVVALLQPGMEGVGKIVVDDRLLVEIWTRETLEWLRLRIWTWWG</sequence>
<evidence type="ECO:0000313" key="5">
    <source>
        <dbReference type="EMBL" id="MDB1126129.1"/>
    </source>
</evidence>
<dbReference type="SUPFAM" id="SSF55781">
    <property type="entry name" value="GAF domain-like"/>
    <property type="match status" value="1"/>
</dbReference>
<feature type="domain" description="GAF" evidence="3">
    <location>
        <begin position="184"/>
        <end position="316"/>
    </location>
</feature>
<feature type="domain" description="CzcB-like barrel-sandwich hybrid" evidence="4">
    <location>
        <begin position="389"/>
        <end position="510"/>
    </location>
</feature>
<dbReference type="Gene3D" id="2.40.50.100">
    <property type="match status" value="1"/>
</dbReference>
<dbReference type="Proteomes" id="UP001210678">
    <property type="component" value="Unassembled WGS sequence"/>
</dbReference>
<proteinExistence type="predicted"/>
<dbReference type="PANTHER" id="PTHR32347">
    <property type="entry name" value="EFFLUX SYSTEM COMPONENT YKNX-RELATED"/>
    <property type="match status" value="1"/>
</dbReference>
<dbReference type="InterPro" id="IPR058647">
    <property type="entry name" value="BSH_CzcB-like"/>
</dbReference>
<dbReference type="PANTHER" id="PTHR32347:SF23">
    <property type="entry name" value="BLL5650 PROTEIN"/>
    <property type="match status" value="1"/>
</dbReference>
<comment type="caution">
    <text evidence="5">The sequence shown here is derived from an EMBL/GenBank/DDBJ whole genome shotgun (WGS) entry which is preliminary data.</text>
</comment>
<gene>
    <name evidence="5" type="ORF">PGX00_21655</name>
</gene>
<evidence type="ECO:0000259" key="4">
    <source>
        <dbReference type="Pfam" id="PF25973"/>
    </source>
</evidence>
<dbReference type="RefSeq" id="WP_272140478.1">
    <property type="nucleotide sequence ID" value="NZ_JAQLOI010000003.1"/>
</dbReference>
<dbReference type="Gene3D" id="2.40.30.170">
    <property type="match status" value="1"/>
</dbReference>
<dbReference type="SUPFAM" id="SSF111369">
    <property type="entry name" value="HlyD-like secretion proteins"/>
    <property type="match status" value="1"/>
</dbReference>
<dbReference type="InterPro" id="IPR050465">
    <property type="entry name" value="UPF0194_transport"/>
</dbReference>
<evidence type="ECO:0000256" key="1">
    <source>
        <dbReference type="ARBA" id="ARBA00004196"/>
    </source>
</evidence>
<dbReference type="InterPro" id="IPR029016">
    <property type="entry name" value="GAF-like_dom_sf"/>
</dbReference>
<dbReference type="InterPro" id="IPR003018">
    <property type="entry name" value="GAF"/>
</dbReference>
<protein>
    <submittedName>
        <fullName evidence="5">Efflux RND transporter periplasmic adaptor subunit</fullName>
    </submittedName>
</protein>
<accession>A0ABT4YX16</accession>
<keyword evidence="2" id="KW-0175">Coiled coil</keyword>
<reference evidence="5 6" key="1">
    <citation type="submission" date="2023-01" db="EMBL/GenBank/DDBJ databases">
        <title>Vibrio sp. KJ40-1 sp.nov, isolated from marine algae.</title>
        <authorList>
            <person name="Butt M."/>
            <person name="Kim J.M.J."/>
            <person name="Jeon C.O.C."/>
        </authorList>
    </citation>
    <scope>NUCLEOTIDE SEQUENCE [LARGE SCALE GENOMIC DNA]</scope>
    <source>
        <strain evidence="5 6">KJ40-1</strain>
    </source>
</reference>